<feature type="transmembrane region" description="Helical" evidence="13">
    <location>
        <begin position="350"/>
        <end position="372"/>
    </location>
</feature>
<feature type="domain" description="Histidine kinase" evidence="14">
    <location>
        <begin position="717"/>
        <end position="933"/>
    </location>
</feature>
<evidence type="ECO:0000256" key="1">
    <source>
        <dbReference type="ARBA" id="ARBA00000085"/>
    </source>
</evidence>
<dbReference type="SUPFAM" id="SSF158472">
    <property type="entry name" value="HAMP domain-like"/>
    <property type="match status" value="1"/>
</dbReference>
<dbReference type="NCBIfam" id="TIGR00229">
    <property type="entry name" value="sensory_box"/>
    <property type="match status" value="2"/>
</dbReference>
<evidence type="ECO:0000259" key="17">
    <source>
        <dbReference type="PROSITE" id="PS50885"/>
    </source>
</evidence>
<evidence type="ECO:0000256" key="3">
    <source>
        <dbReference type="ARBA" id="ARBA00012438"/>
    </source>
</evidence>
<dbReference type="Gene3D" id="1.10.287.130">
    <property type="match status" value="1"/>
</dbReference>
<evidence type="ECO:0000256" key="10">
    <source>
        <dbReference type="ARBA" id="ARBA00022989"/>
    </source>
</evidence>
<evidence type="ECO:0000256" key="12">
    <source>
        <dbReference type="ARBA" id="ARBA00023136"/>
    </source>
</evidence>
<evidence type="ECO:0000256" key="4">
    <source>
        <dbReference type="ARBA" id="ARBA00022553"/>
    </source>
</evidence>
<dbReference type="SUPFAM" id="SSF55874">
    <property type="entry name" value="ATPase domain of HSP90 chaperone/DNA topoisomerase II/histidine kinase"/>
    <property type="match status" value="1"/>
</dbReference>
<comment type="catalytic activity">
    <reaction evidence="1">
        <text>ATP + protein L-histidine = ADP + protein N-phospho-L-histidine.</text>
        <dbReference type="EC" id="2.7.13.3"/>
    </reaction>
</comment>
<keyword evidence="10 13" id="KW-1133">Transmembrane helix</keyword>
<dbReference type="InterPro" id="IPR036890">
    <property type="entry name" value="HATPase_C_sf"/>
</dbReference>
<dbReference type="Proteomes" id="UP001596495">
    <property type="component" value="Unassembled WGS sequence"/>
</dbReference>
<keyword evidence="5" id="KW-0808">Transferase</keyword>
<evidence type="ECO:0000256" key="6">
    <source>
        <dbReference type="ARBA" id="ARBA00022692"/>
    </source>
</evidence>
<evidence type="ECO:0000259" key="14">
    <source>
        <dbReference type="PROSITE" id="PS50109"/>
    </source>
</evidence>
<dbReference type="PROSITE" id="PS50113">
    <property type="entry name" value="PAC"/>
    <property type="match status" value="1"/>
</dbReference>
<dbReference type="SUPFAM" id="SSF47384">
    <property type="entry name" value="Homodimeric domain of signal transducing histidine kinase"/>
    <property type="match status" value="1"/>
</dbReference>
<gene>
    <name evidence="18" type="ORF">ACFQNJ_17370</name>
</gene>
<dbReference type="PRINTS" id="PR00344">
    <property type="entry name" value="BCTRLSENSOR"/>
</dbReference>
<evidence type="ECO:0000259" key="15">
    <source>
        <dbReference type="PROSITE" id="PS50112"/>
    </source>
</evidence>
<evidence type="ECO:0000313" key="19">
    <source>
        <dbReference type="Proteomes" id="UP001596495"/>
    </source>
</evidence>
<dbReference type="SMART" id="SM00387">
    <property type="entry name" value="HATPase_c"/>
    <property type="match status" value="1"/>
</dbReference>
<comment type="subcellular location">
    <subcellularLocation>
        <location evidence="2">Membrane</location>
        <topology evidence="2">Multi-pass membrane protein</topology>
    </subcellularLocation>
</comment>
<dbReference type="PANTHER" id="PTHR42878">
    <property type="entry name" value="TWO-COMPONENT HISTIDINE KINASE"/>
    <property type="match status" value="1"/>
</dbReference>
<comment type="caution">
    <text evidence="18">The sequence shown here is derived from an EMBL/GenBank/DDBJ whole genome shotgun (WGS) entry which is preliminary data.</text>
</comment>
<dbReference type="Pfam" id="PF00672">
    <property type="entry name" value="HAMP"/>
    <property type="match status" value="1"/>
</dbReference>
<dbReference type="InterPro" id="IPR005467">
    <property type="entry name" value="His_kinase_dom"/>
</dbReference>
<evidence type="ECO:0000256" key="13">
    <source>
        <dbReference type="SAM" id="Phobius"/>
    </source>
</evidence>
<keyword evidence="19" id="KW-1185">Reference proteome</keyword>
<dbReference type="PROSITE" id="PS50112">
    <property type="entry name" value="PAS"/>
    <property type="match status" value="2"/>
</dbReference>
<keyword evidence="9" id="KW-0067">ATP-binding</keyword>
<reference evidence="19" key="1">
    <citation type="journal article" date="2019" name="Int. J. Syst. Evol. Microbiol.">
        <title>The Global Catalogue of Microorganisms (GCM) 10K type strain sequencing project: providing services to taxonomists for standard genome sequencing and annotation.</title>
        <authorList>
            <consortium name="The Broad Institute Genomics Platform"/>
            <consortium name="The Broad Institute Genome Sequencing Center for Infectious Disease"/>
            <person name="Wu L."/>
            <person name="Ma J."/>
        </authorList>
    </citation>
    <scope>NUCLEOTIDE SEQUENCE [LARGE SCALE GENOMIC DNA]</scope>
    <source>
        <strain evidence="19">CCUG 54518</strain>
    </source>
</reference>
<keyword evidence="12 13" id="KW-0472">Membrane</keyword>
<evidence type="ECO:0000256" key="9">
    <source>
        <dbReference type="ARBA" id="ARBA00022840"/>
    </source>
</evidence>
<dbReference type="EMBL" id="JBHTBX010000016">
    <property type="protein sequence ID" value="MFC7436282.1"/>
    <property type="molecule type" value="Genomic_DNA"/>
</dbReference>
<dbReference type="EC" id="2.7.13.3" evidence="3"/>
<dbReference type="RefSeq" id="WP_382259829.1">
    <property type="nucleotide sequence ID" value="NZ_JBHTBX010000016.1"/>
</dbReference>
<dbReference type="PANTHER" id="PTHR42878:SF7">
    <property type="entry name" value="SENSOR HISTIDINE KINASE GLRK"/>
    <property type="match status" value="1"/>
</dbReference>
<dbReference type="Gene3D" id="3.30.450.20">
    <property type="entry name" value="PAS domain"/>
    <property type="match status" value="2"/>
</dbReference>
<keyword evidence="8" id="KW-0418">Kinase</keyword>
<dbReference type="InterPro" id="IPR004358">
    <property type="entry name" value="Sig_transdc_His_kin-like_C"/>
</dbReference>
<keyword evidence="4" id="KW-0597">Phosphoprotein</keyword>
<dbReference type="PROSITE" id="PS50885">
    <property type="entry name" value="HAMP"/>
    <property type="match status" value="1"/>
</dbReference>
<dbReference type="Pfam" id="PF02518">
    <property type="entry name" value="HATPase_c"/>
    <property type="match status" value="1"/>
</dbReference>
<evidence type="ECO:0000256" key="7">
    <source>
        <dbReference type="ARBA" id="ARBA00022741"/>
    </source>
</evidence>
<evidence type="ECO:0000313" key="18">
    <source>
        <dbReference type="EMBL" id="MFC7436282.1"/>
    </source>
</evidence>
<dbReference type="Gene3D" id="6.10.340.10">
    <property type="match status" value="1"/>
</dbReference>
<dbReference type="InterPro" id="IPR000700">
    <property type="entry name" value="PAS-assoc_C"/>
</dbReference>
<dbReference type="InterPro" id="IPR000014">
    <property type="entry name" value="PAS"/>
</dbReference>
<protein>
    <recommendedName>
        <fullName evidence="3">histidine kinase</fullName>
        <ecNumber evidence="3">2.7.13.3</ecNumber>
    </recommendedName>
</protein>
<evidence type="ECO:0000256" key="11">
    <source>
        <dbReference type="ARBA" id="ARBA00023012"/>
    </source>
</evidence>
<dbReference type="SMART" id="SM00304">
    <property type="entry name" value="HAMP"/>
    <property type="match status" value="1"/>
</dbReference>
<dbReference type="SUPFAM" id="SSF55785">
    <property type="entry name" value="PYP-like sensor domain (PAS domain)"/>
    <property type="match status" value="2"/>
</dbReference>
<evidence type="ECO:0000256" key="8">
    <source>
        <dbReference type="ARBA" id="ARBA00022777"/>
    </source>
</evidence>
<dbReference type="SMART" id="SM00091">
    <property type="entry name" value="PAS"/>
    <property type="match status" value="2"/>
</dbReference>
<dbReference type="InterPro" id="IPR003594">
    <property type="entry name" value="HATPase_dom"/>
</dbReference>
<dbReference type="InterPro" id="IPR003660">
    <property type="entry name" value="HAMP_dom"/>
</dbReference>
<dbReference type="Gene3D" id="3.30.565.10">
    <property type="entry name" value="Histidine kinase-like ATPase, C-terminal domain"/>
    <property type="match status" value="1"/>
</dbReference>
<dbReference type="CDD" id="cd00130">
    <property type="entry name" value="PAS"/>
    <property type="match status" value="1"/>
</dbReference>
<dbReference type="Pfam" id="PF13188">
    <property type="entry name" value="PAS_8"/>
    <property type="match status" value="1"/>
</dbReference>
<feature type="domain" description="PAS" evidence="15">
    <location>
        <begin position="440"/>
        <end position="484"/>
    </location>
</feature>
<name>A0ABW2RDT7_9BURK</name>
<dbReference type="CDD" id="cd00075">
    <property type="entry name" value="HATPase"/>
    <property type="match status" value="1"/>
</dbReference>
<feature type="transmembrane region" description="Helical" evidence="13">
    <location>
        <begin position="40"/>
        <end position="62"/>
    </location>
</feature>
<sequence>MKDLDDISTLPPENEDLVVNGQRRLAGWRGSWNSSLRFRLLALGLMPLLLAFPLVMAALSVLGGGRAEEMLLANLRSQLGASSSYLEQTRRETGHQLGQLVRSERMRALLRGGSEATNVQRVLAEVAESNNLDYLLIIEDDGRILASDSGKSVGMLLPLDHVVRQAREGVATAAFERFGSDVLDMLGNGLQTEAQVSLLEGSNLATEDRGLAIHAAAHFPLSVDSPNAMLVGGILLNRNAALIEHMRELVYPVGTLPDNTEGLTLLTIGDTIVTLSRQRQDGGRLTGGKLPVDPTAALANGAEQWTGLTTFGDASYMTGVAALRDIHGGELLGSVGVAFPYAPYERAIRLLLWAVGGVMAVTMLVVSVSYLVAGREITGRLSAIGRTMSRVRRGDRAARVSTSPRNDELELLARHFNVLLDTISMQDEAQKQSQKKIADEASRRRALFEHERDGVVILNEDGTVFEANPSAARMLGYAPDELKGMHVTAWEANFSATEIAANIRTARKEGDMIESVHRRKDGSTYVAEVTLSRVQWGDRTFILTTQRDISERKAVEAELDRYHLNLELLVEQRTRELNDRTAQLDTIFALTPDGVVSFDRQGKVASVNRAFLQMTGLEERMLKGLDEHAFASVLRARCRNPQAFEGFDAMRADDGADADQRQGSAQRPVLEMSGPGDRILELTLKSSGSAFISQVLYVRDITRETEVDRMKSEFLSTAAHELRTPMASIYGFSELLLHRKFSDEKRRDLLETISRQATRMSTIIDELLDLARIEARRGQDFVLETLAVQDIVRLVVADYNPPDGRAQPVLSISDHPLHVRADRGKLQQAILNVLSNAYKYSPEGGDVMVDCQPDGNGQQVAISIRDHGMGMSADQVARVFERFYRADTSGHIPGTGLGMSIVKEIIELMGGQVSVSSEPGAGTTVTLRLPVVGVSNE</sequence>
<dbReference type="InterPro" id="IPR003661">
    <property type="entry name" value="HisK_dim/P_dom"/>
</dbReference>
<feature type="domain" description="HAMP" evidence="17">
    <location>
        <begin position="375"/>
        <end position="428"/>
    </location>
</feature>
<proteinExistence type="predicted"/>
<dbReference type="SMART" id="SM00388">
    <property type="entry name" value="HisKA"/>
    <property type="match status" value="1"/>
</dbReference>
<dbReference type="PROSITE" id="PS50109">
    <property type="entry name" value="HIS_KIN"/>
    <property type="match status" value="1"/>
</dbReference>
<organism evidence="18 19">
    <name type="scientific">Hydrogenophaga bisanensis</name>
    <dbReference type="NCBI Taxonomy" id="439611"/>
    <lineage>
        <taxon>Bacteria</taxon>
        <taxon>Pseudomonadati</taxon>
        <taxon>Pseudomonadota</taxon>
        <taxon>Betaproteobacteria</taxon>
        <taxon>Burkholderiales</taxon>
        <taxon>Comamonadaceae</taxon>
        <taxon>Hydrogenophaga</taxon>
    </lineage>
</organism>
<evidence type="ECO:0000256" key="2">
    <source>
        <dbReference type="ARBA" id="ARBA00004141"/>
    </source>
</evidence>
<dbReference type="Pfam" id="PF00512">
    <property type="entry name" value="HisKA"/>
    <property type="match status" value="1"/>
</dbReference>
<dbReference type="InterPro" id="IPR036097">
    <property type="entry name" value="HisK_dim/P_sf"/>
</dbReference>
<feature type="domain" description="PAC" evidence="16">
    <location>
        <begin position="511"/>
        <end position="561"/>
    </location>
</feature>
<keyword evidence="11" id="KW-0902">Two-component regulatory system</keyword>
<dbReference type="CDD" id="cd00082">
    <property type="entry name" value="HisKA"/>
    <property type="match status" value="1"/>
</dbReference>
<dbReference type="InterPro" id="IPR050351">
    <property type="entry name" value="BphY/WalK/GraS-like"/>
</dbReference>
<dbReference type="InterPro" id="IPR035965">
    <property type="entry name" value="PAS-like_dom_sf"/>
</dbReference>
<keyword evidence="6 13" id="KW-0812">Transmembrane</keyword>
<dbReference type="Pfam" id="PF13426">
    <property type="entry name" value="PAS_9"/>
    <property type="match status" value="1"/>
</dbReference>
<accession>A0ABW2RDT7</accession>
<keyword evidence="7" id="KW-0547">Nucleotide-binding</keyword>
<evidence type="ECO:0000256" key="5">
    <source>
        <dbReference type="ARBA" id="ARBA00022679"/>
    </source>
</evidence>
<feature type="domain" description="PAS" evidence="15">
    <location>
        <begin position="580"/>
        <end position="624"/>
    </location>
</feature>
<evidence type="ECO:0000259" key="16">
    <source>
        <dbReference type="PROSITE" id="PS50113"/>
    </source>
</evidence>